<dbReference type="KEGG" id="php:PhaeoP97_00931"/>
<evidence type="ECO:0000256" key="1">
    <source>
        <dbReference type="SAM" id="Phobius"/>
    </source>
</evidence>
<keyword evidence="1" id="KW-0812">Transmembrane</keyword>
<dbReference type="STRING" id="1844006.PhaeoP97_00931"/>
<name>A0A1L3I2M5_9RHOB</name>
<dbReference type="InterPro" id="IPR018919">
    <property type="entry name" value="DUF2484"/>
</dbReference>
<dbReference type="Proteomes" id="UP000183859">
    <property type="component" value="Chromosome"/>
</dbReference>
<reference evidence="3" key="1">
    <citation type="submission" date="2016-07" db="EMBL/GenBank/DDBJ databases">
        <title>Phaeobacter portensis sp. nov., a tropodithietic acid producing bacterium isolated from a German harbor.</title>
        <authorList>
            <person name="Freese H.M."/>
            <person name="Bunk B."/>
            <person name="Breider S."/>
            <person name="Brinkhoff T."/>
        </authorList>
    </citation>
    <scope>NUCLEOTIDE SEQUENCE [LARGE SCALE GENOMIC DNA]</scope>
    <source>
        <strain evidence="3">P97</strain>
    </source>
</reference>
<proteinExistence type="predicted"/>
<dbReference type="OrthoDB" id="7869914at2"/>
<organism evidence="2 3">
    <name type="scientific">Phaeobacter porticola</name>
    <dbReference type="NCBI Taxonomy" id="1844006"/>
    <lineage>
        <taxon>Bacteria</taxon>
        <taxon>Pseudomonadati</taxon>
        <taxon>Pseudomonadota</taxon>
        <taxon>Alphaproteobacteria</taxon>
        <taxon>Rhodobacterales</taxon>
        <taxon>Roseobacteraceae</taxon>
        <taxon>Phaeobacter</taxon>
    </lineage>
</organism>
<keyword evidence="1" id="KW-0472">Membrane</keyword>
<dbReference type="AlphaFoldDB" id="A0A1L3I2M5"/>
<keyword evidence="1" id="KW-1133">Transmembrane helix</keyword>
<gene>
    <name evidence="2" type="ORF">PhaeoP97_00931</name>
</gene>
<dbReference type="EMBL" id="CP016364">
    <property type="protein sequence ID" value="APG46358.1"/>
    <property type="molecule type" value="Genomic_DNA"/>
</dbReference>
<sequence>MLSLLAAVLWVFIATAVAALPVRWQRGPGIALAAVAPVLIYLLGRDHGWFAAAFGVFAVLSMFRRPLCHGLSRLRSVPGSEAGK</sequence>
<keyword evidence="3" id="KW-1185">Reference proteome</keyword>
<evidence type="ECO:0000313" key="2">
    <source>
        <dbReference type="EMBL" id="APG46358.1"/>
    </source>
</evidence>
<protein>
    <recommendedName>
        <fullName evidence="4">UDP-N-acetylmuramate--alanine ligase</fullName>
    </recommendedName>
</protein>
<dbReference type="RefSeq" id="WP_072504074.1">
    <property type="nucleotide sequence ID" value="NZ_CP016364.1"/>
</dbReference>
<evidence type="ECO:0000313" key="3">
    <source>
        <dbReference type="Proteomes" id="UP000183859"/>
    </source>
</evidence>
<accession>A0A1L3I2M5</accession>
<evidence type="ECO:0008006" key="4">
    <source>
        <dbReference type="Google" id="ProtNLM"/>
    </source>
</evidence>
<feature type="transmembrane region" description="Helical" evidence="1">
    <location>
        <begin position="49"/>
        <end position="67"/>
    </location>
</feature>
<dbReference type="Pfam" id="PF10658">
    <property type="entry name" value="DUF2484"/>
    <property type="match status" value="1"/>
</dbReference>